<organism evidence="4 5">
    <name type="scientific">Candidatus Saganbacteria bacterium</name>
    <dbReference type="NCBI Taxonomy" id="2575572"/>
    <lineage>
        <taxon>Bacteria</taxon>
        <taxon>Bacillati</taxon>
        <taxon>Saganbacteria</taxon>
    </lineage>
</organism>
<keyword evidence="1" id="KW-1133">Transmembrane helix</keyword>
<evidence type="ECO:0000256" key="2">
    <source>
        <dbReference type="SAM" id="SignalP"/>
    </source>
</evidence>
<dbReference type="Proteomes" id="UP000488506">
    <property type="component" value="Unassembled WGS sequence"/>
</dbReference>
<feature type="transmembrane region" description="Helical" evidence="1">
    <location>
        <begin position="164"/>
        <end position="185"/>
    </location>
</feature>
<evidence type="ECO:0000313" key="5">
    <source>
        <dbReference type="Proteomes" id="UP000488506"/>
    </source>
</evidence>
<dbReference type="Pfam" id="PF26514">
    <property type="entry name" value="DUF8173"/>
    <property type="match status" value="1"/>
</dbReference>
<feature type="domain" description="DUF8173" evidence="3">
    <location>
        <begin position="116"/>
        <end position="270"/>
    </location>
</feature>
<evidence type="ECO:0000256" key="1">
    <source>
        <dbReference type="SAM" id="Phobius"/>
    </source>
</evidence>
<feature type="chain" id="PRO_5032346906" description="DUF8173 domain-containing protein" evidence="2">
    <location>
        <begin position="21"/>
        <end position="273"/>
    </location>
</feature>
<feature type="transmembrane region" description="Helical" evidence="1">
    <location>
        <begin position="120"/>
        <end position="143"/>
    </location>
</feature>
<keyword evidence="1" id="KW-0812">Transmembrane</keyword>
<dbReference type="InterPro" id="IPR058486">
    <property type="entry name" value="DUF8173"/>
</dbReference>
<dbReference type="EMBL" id="WPAF01000031">
    <property type="protein sequence ID" value="KAF0133237.1"/>
    <property type="molecule type" value="Genomic_DNA"/>
</dbReference>
<feature type="transmembrane region" description="Helical" evidence="1">
    <location>
        <begin position="191"/>
        <end position="209"/>
    </location>
</feature>
<keyword evidence="1" id="KW-0472">Membrane</keyword>
<keyword evidence="2" id="KW-0732">Signal</keyword>
<feature type="signal peptide" evidence="2">
    <location>
        <begin position="1"/>
        <end position="20"/>
    </location>
</feature>
<sequence length="273" mass="28816">MPKRIVALLITLLLFVPSFAALKGLENLSDNSIVKVGENVDVPEGVETKAVVAVGGTVTIAGRVKEDVVTVGGDIILKKTAVVNGSAVAVGGKVEKEAGATLKGELTEIKFPAAIITKGLGFGLALISVLSFISFLVFALIIVAFFVKPLGVVSYYVEKLPGHALLWGVLAAFLIIPAIVMMVLSIIGIPFIPLFFIIIASAFIFGYVASSQLIGKVVLRTVRVYNKPIMFETAVGLIALYVIGFLPVFGFIIKGLFSIMGLGAVFVTRFGSK</sequence>
<protein>
    <recommendedName>
        <fullName evidence="3">DUF8173 domain-containing protein</fullName>
    </recommendedName>
</protein>
<reference evidence="4 5" key="1">
    <citation type="submission" date="2019-12" db="EMBL/GenBank/DDBJ databases">
        <authorList>
            <person name="Wolfe R."/>
            <person name="Danczak R."/>
            <person name="Wilkins M."/>
        </authorList>
    </citation>
    <scope>NUCLEOTIDE SEQUENCE [LARGE SCALE GENOMIC DNA]</scope>
    <source>
        <strain evidence="4">X2_MaxBin.013</strain>
    </source>
</reference>
<name>A0A833P2S6_UNCSA</name>
<evidence type="ECO:0000313" key="4">
    <source>
        <dbReference type="EMBL" id="KAF0133237.1"/>
    </source>
</evidence>
<dbReference type="AlphaFoldDB" id="A0A833P2S6"/>
<comment type="caution">
    <text evidence="4">The sequence shown here is derived from an EMBL/GenBank/DDBJ whole genome shotgun (WGS) entry which is preliminary data.</text>
</comment>
<proteinExistence type="predicted"/>
<gene>
    <name evidence="4" type="ORF">FD145_1382</name>
</gene>
<evidence type="ECO:0000259" key="3">
    <source>
        <dbReference type="Pfam" id="PF26514"/>
    </source>
</evidence>
<feature type="transmembrane region" description="Helical" evidence="1">
    <location>
        <begin position="229"/>
        <end position="249"/>
    </location>
</feature>
<accession>A0A833P2S6</accession>